<gene>
    <name evidence="1" type="ORF">ACFSR1_01885</name>
</gene>
<evidence type="ECO:0008006" key="3">
    <source>
        <dbReference type="Google" id="ProtNLM"/>
    </source>
</evidence>
<keyword evidence="2" id="KW-1185">Reference proteome</keyword>
<protein>
    <recommendedName>
        <fullName evidence="3">DUF1566 domain-containing protein</fullName>
    </recommendedName>
</protein>
<comment type="caution">
    <text evidence="1">The sequence shown here is derived from an EMBL/GenBank/DDBJ whole genome shotgun (WGS) entry which is preliminary data.</text>
</comment>
<name>A0ABW5LA39_9FLAO</name>
<dbReference type="PROSITE" id="PS51257">
    <property type="entry name" value="PROKAR_LIPOPROTEIN"/>
    <property type="match status" value="1"/>
</dbReference>
<dbReference type="Proteomes" id="UP001597319">
    <property type="component" value="Unassembled WGS sequence"/>
</dbReference>
<dbReference type="EMBL" id="JBHULE010000002">
    <property type="protein sequence ID" value="MFD2561400.1"/>
    <property type="molecule type" value="Genomic_DNA"/>
</dbReference>
<accession>A0ABW5LA39</accession>
<evidence type="ECO:0000313" key="2">
    <source>
        <dbReference type="Proteomes" id="UP001597319"/>
    </source>
</evidence>
<organism evidence="1 2">
    <name type="scientific">Aquimarina rubra</name>
    <dbReference type="NCBI Taxonomy" id="1920033"/>
    <lineage>
        <taxon>Bacteria</taxon>
        <taxon>Pseudomonadati</taxon>
        <taxon>Bacteroidota</taxon>
        <taxon>Flavobacteriia</taxon>
        <taxon>Flavobacteriales</taxon>
        <taxon>Flavobacteriaceae</taxon>
        <taxon>Aquimarina</taxon>
    </lineage>
</organism>
<reference evidence="2" key="1">
    <citation type="journal article" date="2019" name="Int. J. Syst. Evol. Microbiol.">
        <title>The Global Catalogue of Microorganisms (GCM) 10K type strain sequencing project: providing services to taxonomists for standard genome sequencing and annotation.</title>
        <authorList>
            <consortium name="The Broad Institute Genomics Platform"/>
            <consortium name="The Broad Institute Genome Sequencing Center for Infectious Disease"/>
            <person name="Wu L."/>
            <person name="Ma J."/>
        </authorList>
    </citation>
    <scope>NUCLEOTIDE SEQUENCE [LARGE SCALE GENOMIC DNA]</scope>
    <source>
        <strain evidence="2">KCTC 52274</strain>
    </source>
</reference>
<sequence>MKKSIFKTLAVVFTIGIALVSCDNKEEELQDETLQKVNETPTEDAVYPTEVSETSLEIAKIQKDGHEYRFIAVGENDDMVVIEKLYGIAEKSNEDSSLGEELTPFDIFVSLTNTKLPVPERIAKTAEQSALANSGRQINKSLAPLEILDPNYTDTGIQKACYDVGSTGFRNSYCGGTPVVSTPTDIRFCDNGLWYSNTRNSYYGGSWRERDDVYTWTNVVCGLTRVQFYAWKSSGIWPFNSYSWQLQYQVDFTNGIWYAYYYTSDYTEREVRRTRPTNSGSFRAYTRFF</sequence>
<dbReference type="RefSeq" id="WP_378289067.1">
    <property type="nucleotide sequence ID" value="NZ_JBHULE010000002.1"/>
</dbReference>
<proteinExistence type="predicted"/>
<evidence type="ECO:0000313" key="1">
    <source>
        <dbReference type="EMBL" id="MFD2561400.1"/>
    </source>
</evidence>